<feature type="signal peptide" evidence="1">
    <location>
        <begin position="1"/>
        <end position="22"/>
    </location>
</feature>
<reference evidence="2 3" key="1">
    <citation type="journal article" date="2013" name="Curr. Biol.">
        <title>The Genome of the Foraminiferan Reticulomyxa filosa.</title>
        <authorList>
            <person name="Glockner G."/>
            <person name="Hulsmann N."/>
            <person name="Schleicher M."/>
            <person name="Noegel A.A."/>
            <person name="Eichinger L."/>
            <person name="Gallinger C."/>
            <person name="Pawlowski J."/>
            <person name="Sierra R."/>
            <person name="Euteneuer U."/>
            <person name="Pillet L."/>
            <person name="Moustafa A."/>
            <person name="Platzer M."/>
            <person name="Groth M."/>
            <person name="Szafranski K."/>
            <person name="Schliwa M."/>
        </authorList>
    </citation>
    <scope>NUCLEOTIDE SEQUENCE [LARGE SCALE GENOMIC DNA]</scope>
</reference>
<evidence type="ECO:0000313" key="3">
    <source>
        <dbReference type="Proteomes" id="UP000023152"/>
    </source>
</evidence>
<evidence type="ECO:0000256" key="1">
    <source>
        <dbReference type="SAM" id="SignalP"/>
    </source>
</evidence>
<organism evidence="2 3">
    <name type="scientific">Reticulomyxa filosa</name>
    <dbReference type="NCBI Taxonomy" id="46433"/>
    <lineage>
        <taxon>Eukaryota</taxon>
        <taxon>Sar</taxon>
        <taxon>Rhizaria</taxon>
        <taxon>Retaria</taxon>
        <taxon>Foraminifera</taxon>
        <taxon>Monothalamids</taxon>
        <taxon>Reticulomyxidae</taxon>
        <taxon>Reticulomyxa</taxon>
    </lineage>
</organism>
<feature type="chain" id="PRO_5004975488" evidence="1">
    <location>
        <begin position="23"/>
        <end position="174"/>
    </location>
</feature>
<comment type="caution">
    <text evidence="2">The sequence shown here is derived from an EMBL/GenBank/DDBJ whole genome shotgun (WGS) entry which is preliminary data.</text>
</comment>
<sequence>MILEGLCFSLFFLIDKFNPLIALDGNSQEICYGYLRNKISTICGQWFVAQDVCDKKKIFVSPKKSKTKKTLRLCIEKGFEGMNKFRVILIQRNKLQWIIDHLEELETNKYKLAGNNAQNYQIRWNTILEIAKSHRIDPTGGIQFQSLELAVPYFYSQTQKKLRRKHRAKIEKSY</sequence>
<keyword evidence="3" id="KW-1185">Reference proteome</keyword>
<proteinExistence type="predicted"/>
<gene>
    <name evidence="2" type="ORF">RFI_17971</name>
</gene>
<dbReference type="EMBL" id="ASPP01013866">
    <property type="protein sequence ID" value="ETO19260.1"/>
    <property type="molecule type" value="Genomic_DNA"/>
</dbReference>
<protein>
    <submittedName>
        <fullName evidence="2">Uncharacterized protein</fullName>
    </submittedName>
</protein>
<evidence type="ECO:0000313" key="2">
    <source>
        <dbReference type="EMBL" id="ETO19260.1"/>
    </source>
</evidence>
<name>X6MYY9_RETFI</name>
<accession>X6MYY9</accession>
<dbReference type="AlphaFoldDB" id="X6MYY9"/>
<keyword evidence="1" id="KW-0732">Signal</keyword>
<dbReference type="Proteomes" id="UP000023152">
    <property type="component" value="Unassembled WGS sequence"/>
</dbReference>